<dbReference type="STRING" id="37546.A0A1A9YUE0"/>
<comment type="subunit">
    <text evidence="10">The 26S proteasome consists of a 20S proteasome core and two 19S regulatory subunits. The 20S proteasome core is composed of 28 subunits that are arranged in four stacked rings, resulting in a barrel-shaped structure. The two end rings are each formed by seven alpha subunits, and the two central rings are each formed by seven beta subunits. The catalytic chamber with the active sites is on the inside of the barrel.</text>
</comment>
<comment type="catalytic activity">
    <reaction evidence="1">
        <text>Cleavage of peptide bonds with very broad specificity.</text>
        <dbReference type="EC" id="3.4.25.1"/>
    </reaction>
</comment>
<keyword evidence="6 12" id="KW-0647">Proteasome</keyword>
<keyword evidence="2 12" id="KW-0963">Cytoplasm</keyword>
<evidence type="ECO:0000256" key="5">
    <source>
        <dbReference type="ARBA" id="ARBA00022801"/>
    </source>
</evidence>
<evidence type="ECO:0000313" key="13">
    <source>
        <dbReference type="EnsemblMetazoa" id="GMOY002594-PA"/>
    </source>
</evidence>
<feature type="active site" description="Nucleophile" evidence="11">
    <location>
        <position position="16"/>
    </location>
</feature>
<accession>A0A1A9YUE0</accession>
<dbReference type="GO" id="GO:0004298">
    <property type="term" value="F:threonine-type endopeptidase activity"/>
    <property type="evidence" value="ECO:0007669"/>
    <property type="project" value="UniProtKB-KW"/>
</dbReference>
<keyword evidence="3" id="KW-0645">Protease</keyword>
<dbReference type="CDD" id="cd03762">
    <property type="entry name" value="proteasome_beta_type_6"/>
    <property type="match status" value="1"/>
</dbReference>
<evidence type="ECO:0000256" key="9">
    <source>
        <dbReference type="ARBA" id="ARBA00024953"/>
    </source>
</evidence>
<evidence type="ECO:0000256" key="10">
    <source>
        <dbReference type="ARBA" id="ARBA00026071"/>
    </source>
</evidence>
<dbReference type="InterPro" id="IPR029055">
    <property type="entry name" value="Ntn_hydrolases_N"/>
</dbReference>
<dbReference type="PANTHER" id="PTHR32194">
    <property type="entry name" value="METALLOPROTEASE TLDD"/>
    <property type="match status" value="1"/>
</dbReference>
<keyword evidence="5" id="KW-0378">Hydrolase</keyword>
<dbReference type="GO" id="GO:0005737">
    <property type="term" value="C:cytoplasm"/>
    <property type="evidence" value="ECO:0007669"/>
    <property type="project" value="UniProtKB-SubCell"/>
</dbReference>
<evidence type="ECO:0000256" key="7">
    <source>
        <dbReference type="ARBA" id="ARBA00023145"/>
    </source>
</evidence>
<dbReference type="GO" id="GO:0051603">
    <property type="term" value="P:proteolysis involved in protein catabolic process"/>
    <property type="evidence" value="ECO:0007669"/>
    <property type="project" value="InterPro"/>
</dbReference>
<dbReference type="Proteomes" id="UP000092444">
    <property type="component" value="Unassembled WGS sequence"/>
</dbReference>
<keyword evidence="14" id="KW-1185">Reference proteome</keyword>
<dbReference type="Pfam" id="PF00227">
    <property type="entry name" value="Proteasome"/>
    <property type="match status" value="1"/>
</dbReference>
<dbReference type="PROSITE" id="PS51476">
    <property type="entry name" value="PROTEASOME_BETA_2"/>
    <property type="match status" value="1"/>
</dbReference>
<dbReference type="InterPro" id="IPR001353">
    <property type="entry name" value="Proteasome_sua/b"/>
</dbReference>
<comment type="subcellular location">
    <subcellularLocation>
        <location evidence="12">Cytoplasm</location>
    </subcellularLocation>
    <subcellularLocation>
        <location evidence="12">Nucleus</location>
    </subcellularLocation>
</comment>
<proteinExistence type="inferred from homology"/>
<reference evidence="13" key="1">
    <citation type="submission" date="2020-05" db="UniProtKB">
        <authorList>
            <consortium name="EnsemblMetazoa"/>
        </authorList>
    </citation>
    <scope>IDENTIFICATION</scope>
    <source>
        <strain evidence="13">Yale</strain>
    </source>
</reference>
<organism evidence="13 14">
    <name type="scientific">Glossina morsitans morsitans</name>
    <name type="common">Savannah tsetse fly</name>
    <dbReference type="NCBI Taxonomy" id="37546"/>
    <lineage>
        <taxon>Eukaryota</taxon>
        <taxon>Metazoa</taxon>
        <taxon>Ecdysozoa</taxon>
        <taxon>Arthropoda</taxon>
        <taxon>Hexapoda</taxon>
        <taxon>Insecta</taxon>
        <taxon>Pterygota</taxon>
        <taxon>Neoptera</taxon>
        <taxon>Endopterygota</taxon>
        <taxon>Diptera</taxon>
        <taxon>Brachycera</taxon>
        <taxon>Muscomorpha</taxon>
        <taxon>Hippoboscoidea</taxon>
        <taxon>Glossinidae</taxon>
        <taxon>Glossina</taxon>
    </lineage>
</organism>
<dbReference type="GO" id="GO:0005634">
    <property type="term" value="C:nucleus"/>
    <property type="evidence" value="ECO:0007669"/>
    <property type="project" value="UniProtKB-SubCell"/>
</dbReference>
<dbReference type="PhylomeDB" id="A0A1A9YUE0"/>
<evidence type="ECO:0000256" key="12">
    <source>
        <dbReference type="RuleBase" id="RU004203"/>
    </source>
</evidence>
<evidence type="ECO:0000256" key="1">
    <source>
        <dbReference type="ARBA" id="ARBA00001198"/>
    </source>
</evidence>
<dbReference type="InterPro" id="IPR016050">
    <property type="entry name" value="Proteasome_bsu_CS"/>
</dbReference>
<sequence>MVFGNEWMDEPLSTGTTIMAVEFDGGVVIGADSRTSTGPYVANRVTDKLTRISDKIYCCRSGSAADTQAIADIVSYSLNYHETRTGEEPLVSEAASEFRNYCYNYRDSLVAGIIVAGWDKKFGGQVYSIPLGGMLKREPLTIGGSGSTYIYGFVREFFRPGMKKDDCIEFVKKAIRHAIFHDGSSGGVVRIGIITADGIERKVFFNTLTGDPSYLAQ</sequence>
<keyword evidence="8 12" id="KW-0539">Nucleus</keyword>
<evidence type="ECO:0000256" key="11">
    <source>
        <dbReference type="PIRSR" id="PIRSR600243-1"/>
    </source>
</evidence>
<dbReference type="InterPro" id="IPR000243">
    <property type="entry name" value="Pept_T1A_subB"/>
</dbReference>
<dbReference type="AlphaFoldDB" id="A0A1A9YUE0"/>
<dbReference type="PRINTS" id="PR00141">
    <property type="entry name" value="PROTEASOME"/>
</dbReference>
<comment type="function">
    <text evidence="9">Non-catalytic component of the proteasome, a multicatalytic proteinase complex which is characterized by its ability to cleave peptides with Arg, Phe, Tyr, Leu, and Glu adjacent to the leaving group at neutral or slightly basic pH. The proteasome has an ATP-dependent proteolytic activity.</text>
</comment>
<evidence type="ECO:0000256" key="8">
    <source>
        <dbReference type="ARBA" id="ARBA00023242"/>
    </source>
</evidence>
<evidence type="ECO:0000256" key="2">
    <source>
        <dbReference type="ARBA" id="ARBA00022490"/>
    </source>
</evidence>
<dbReference type="PROSITE" id="PS00854">
    <property type="entry name" value="PROTEASOME_BETA_1"/>
    <property type="match status" value="1"/>
</dbReference>
<dbReference type="SUPFAM" id="SSF56235">
    <property type="entry name" value="N-terminal nucleophile aminohydrolases (Ntn hydrolases)"/>
    <property type="match status" value="1"/>
</dbReference>
<evidence type="ECO:0000256" key="3">
    <source>
        <dbReference type="ARBA" id="ARBA00022670"/>
    </source>
</evidence>
<comment type="function">
    <text evidence="12">Component of the proteasome, a multicatalytic proteinase complex which is characterized by its ability to cleave peptides with Arg, Phe, Tyr, Leu, and Glu adjacent to the leaving group at neutral or slightly basic pH. The proteasome has an ATP-dependent proteolytic activity.</text>
</comment>
<keyword evidence="4" id="KW-0888">Threonine protease</keyword>
<dbReference type="Gene3D" id="3.60.20.10">
    <property type="entry name" value="Glutamine Phosphoribosylpyrophosphate, subunit 1, domain 1"/>
    <property type="match status" value="1"/>
</dbReference>
<dbReference type="InterPro" id="IPR023333">
    <property type="entry name" value="Proteasome_suB-type"/>
</dbReference>
<keyword evidence="7" id="KW-0865">Zymogen</keyword>
<name>A0A1A9YUE0_GLOMM</name>
<evidence type="ECO:0000256" key="4">
    <source>
        <dbReference type="ARBA" id="ARBA00022698"/>
    </source>
</evidence>
<dbReference type="EMBL" id="CCAG010004750">
    <property type="status" value="NOT_ANNOTATED_CDS"/>
    <property type="molecule type" value="Genomic_DNA"/>
</dbReference>
<dbReference type="FunFam" id="3.60.20.10:FF:000010">
    <property type="entry name" value="Proteasome subunit beta type-1"/>
    <property type="match status" value="1"/>
</dbReference>
<evidence type="ECO:0000313" key="14">
    <source>
        <dbReference type="Proteomes" id="UP000092444"/>
    </source>
</evidence>
<protein>
    <recommendedName>
        <fullName evidence="12">Proteasome subunit beta</fullName>
    </recommendedName>
</protein>
<dbReference type="PANTHER" id="PTHR32194:SF0">
    <property type="entry name" value="ATP-DEPENDENT PROTEASE SUBUNIT HSLV"/>
    <property type="match status" value="1"/>
</dbReference>
<dbReference type="GO" id="GO:0019774">
    <property type="term" value="C:proteasome core complex, beta-subunit complex"/>
    <property type="evidence" value="ECO:0007669"/>
    <property type="project" value="UniProtKB-ARBA"/>
</dbReference>
<evidence type="ECO:0000256" key="6">
    <source>
        <dbReference type="ARBA" id="ARBA00022942"/>
    </source>
</evidence>
<comment type="subunit">
    <text evidence="12">Component of the proteasome complex.</text>
</comment>
<dbReference type="EnsemblMetazoa" id="GMOY002594-RA">
    <property type="protein sequence ID" value="GMOY002594-PA"/>
    <property type="gene ID" value="GMOY002594"/>
</dbReference>
<comment type="similarity">
    <text evidence="12">Belongs to the peptidase T1B family.</text>
</comment>